<evidence type="ECO:0000313" key="8">
    <source>
        <dbReference type="Proteomes" id="UP000254051"/>
    </source>
</evidence>
<dbReference type="EMBL" id="UHJJ01000002">
    <property type="protein sequence ID" value="SUQ13118.1"/>
    <property type="molecule type" value="Genomic_DNA"/>
</dbReference>
<feature type="transmembrane region" description="Helical" evidence="6">
    <location>
        <begin position="119"/>
        <end position="145"/>
    </location>
</feature>
<feature type="transmembrane region" description="Helical" evidence="6">
    <location>
        <begin position="296"/>
        <end position="318"/>
    </location>
</feature>
<reference evidence="8" key="1">
    <citation type="submission" date="2017-07" db="EMBL/GenBank/DDBJ databases">
        <authorList>
            <person name="Varghese N."/>
            <person name="Submissions S."/>
        </authorList>
    </citation>
    <scope>NUCLEOTIDE SEQUENCE [LARGE SCALE GENOMIC DNA]</scope>
    <source>
        <strain evidence="8">NLAE-zl-C134</strain>
    </source>
</reference>
<dbReference type="InterPro" id="IPR002797">
    <property type="entry name" value="Polysacc_synth"/>
</dbReference>
<feature type="transmembrane region" description="Helical" evidence="6">
    <location>
        <begin position="258"/>
        <end position="276"/>
    </location>
</feature>
<keyword evidence="8" id="KW-1185">Reference proteome</keyword>
<dbReference type="PANTHER" id="PTHR30250">
    <property type="entry name" value="PST FAMILY PREDICTED COLANIC ACID TRANSPORTER"/>
    <property type="match status" value="1"/>
</dbReference>
<accession>A0A316A1Y7</accession>
<keyword evidence="3 6" id="KW-0812">Transmembrane</keyword>
<dbReference type="Pfam" id="PF01943">
    <property type="entry name" value="Polysacc_synt"/>
    <property type="match status" value="1"/>
</dbReference>
<dbReference type="PANTHER" id="PTHR30250:SF11">
    <property type="entry name" value="O-ANTIGEN TRANSPORTER-RELATED"/>
    <property type="match status" value="1"/>
</dbReference>
<protein>
    <submittedName>
        <fullName evidence="7">Membrane protein involved in the export of O-antigen and teichoic acid</fullName>
    </submittedName>
</protein>
<keyword evidence="4 6" id="KW-1133">Transmembrane helix</keyword>
<evidence type="ECO:0000313" key="7">
    <source>
        <dbReference type="EMBL" id="SUQ13118.1"/>
    </source>
</evidence>
<feature type="transmembrane region" description="Helical" evidence="6">
    <location>
        <begin position="330"/>
        <end position="353"/>
    </location>
</feature>
<gene>
    <name evidence="7" type="ORF">SAMN05216529_102336</name>
</gene>
<evidence type="ECO:0000256" key="1">
    <source>
        <dbReference type="ARBA" id="ARBA00004651"/>
    </source>
</evidence>
<feature type="transmembrane region" description="Helical" evidence="6">
    <location>
        <begin position="186"/>
        <end position="206"/>
    </location>
</feature>
<feature type="transmembrane region" description="Helical" evidence="6">
    <location>
        <begin position="51"/>
        <end position="74"/>
    </location>
</feature>
<feature type="transmembrane region" description="Helical" evidence="6">
    <location>
        <begin position="218"/>
        <end position="238"/>
    </location>
</feature>
<evidence type="ECO:0000256" key="2">
    <source>
        <dbReference type="ARBA" id="ARBA00022475"/>
    </source>
</evidence>
<evidence type="ECO:0000256" key="6">
    <source>
        <dbReference type="SAM" id="Phobius"/>
    </source>
</evidence>
<feature type="transmembrane region" description="Helical" evidence="6">
    <location>
        <begin position="95"/>
        <end position="113"/>
    </location>
</feature>
<feature type="transmembrane region" description="Helical" evidence="6">
    <location>
        <begin position="390"/>
        <end position="410"/>
    </location>
</feature>
<evidence type="ECO:0000256" key="4">
    <source>
        <dbReference type="ARBA" id="ARBA00022989"/>
    </source>
</evidence>
<name>A0A316A1Y7_9FIRM</name>
<dbReference type="Proteomes" id="UP000254051">
    <property type="component" value="Unassembled WGS sequence"/>
</dbReference>
<dbReference type="RefSeq" id="WP_109709111.1">
    <property type="nucleotide sequence ID" value="NZ_QGDS01000002.1"/>
</dbReference>
<evidence type="ECO:0000256" key="5">
    <source>
        <dbReference type="ARBA" id="ARBA00023136"/>
    </source>
</evidence>
<keyword evidence="2" id="KW-1003">Cell membrane</keyword>
<evidence type="ECO:0000256" key="3">
    <source>
        <dbReference type="ARBA" id="ARBA00022692"/>
    </source>
</evidence>
<keyword evidence="5 6" id="KW-0472">Membrane</keyword>
<dbReference type="GO" id="GO:0005886">
    <property type="term" value="C:plasma membrane"/>
    <property type="evidence" value="ECO:0007669"/>
    <property type="project" value="UniProtKB-SubCell"/>
</dbReference>
<dbReference type="AlphaFoldDB" id="A0A316A1Y7"/>
<feature type="transmembrane region" description="Helical" evidence="6">
    <location>
        <begin position="365"/>
        <end position="384"/>
    </location>
</feature>
<feature type="transmembrane region" description="Helical" evidence="6">
    <location>
        <begin position="453"/>
        <end position="468"/>
    </location>
</feature>
<sequence>MNVFNSFINKYKKMPAAAKASLWFVICGFVQRGISTITTPIFTRILDTTDYGIYSVFNSWLEIITIIATLRFCYGVYVKGLVKYSEDQDRFSSSLLGLTTCWIGLFFLIYYPFRSFWNGIFGLSTVLMMCMFAIMLSVSAFDFWATRERNLFRYKNLVKLTLAVAILNPSIGVVAVLMMKGSKADARIISLAIIQFVIYIFLYVKIMIKGKTFYNKEYWKYALVFNIPLVPHFLSQFILNHSDRLMINQMVGVSEAGIYSLAYSIAAILSMLNTSIENSLRPWVFQKIKAGESNKIQTVSIGALILVAISNLILIAFAPEIVRIFAPEAYQGAIDVIPPITMGIFFAFIYNIFVDVEMYYAKTRAVMIASTAGAFLNLVLNYIFIQKFGYQAAAYTTLISYMFIAILHYIFMNNVVKKYANNEKIYEVKYIVLISFVFILIGCLFAVLKNHLIIRIVMIGLLGLLVYYDKNRIVSLYKTVKK</sequence>
<dbReference type="InterPro" id="IPR050833">
    <property type="entry name" value="Poly_Biosynth_Transport"/>
</dbReference>
<proteinExistence type="predicted"/>
<organism evidence="7 8">
    <name type="scientific">Faecalicatena contorta</name>
    <dbReference type="NCBI Taxonomy" id="39482"/>
    <lineage>
        <taxon>Bacteria</taxon>
        <taxon>Bacillati</taxon>
        <taxon>Bacillota</taxon>
        <taxon>Clostridia</taxon>
        <taxon>Lachnospirales</taxon>
        <taxon>Lachnospiraceae</taxon>
        <taxon>Faecalicatena</taxon>
    </lineage>
</organism>
<comment type="subcellular location">
    <subcellularLocation>
        <location evidence="1">Cell membrane</location>
        <topology evidence="1">Multi-pass membrane protein</topology>
    </subcellularLocation>
</comment>
<dbReference type="OrthoDB" id="9180265at2"/>
<feature type="transmembrane region" description="Helical" evidence="6">
    <location>
        <begin position="430"/>
        <end position="447"/>
    </location>
</feature>
<feature type="transmembrane region" description="Helical" evidence="6">
    <location>
        <begin position="157"/>
        <end position="180"/>
    </location>
</feature>